<keyword evidence="3" id="KW-1185">Reference proteome</keyword>
<evidence type="ECO:0000313" key="2">
    <source>
        <dbReference type="EMBL" id="VFS51197.1"/>
    </source>
</evidence>
<proteinExistence type="predicted"/>
<reference evidence="1" key="2">
    <citation type="submission" date="2017-09" db="EMBL/GenBank/DDBJ databases">
        <title>FDA dAtabase for Regulatory Grade micrObial Sequences (FDA-ARGOS): Supporting development and validation of Infectious Disease Dx tests.</title>
        <authorList>
            <person name="Minogue T."/>
            <person name="Wolcott M."/>
            <person name="Wasieloski L."/>
            <person name="Aguilar W."/>
            <person name="Moore D."/>
            <person name="Tallon L.J."/>
            <person name="Sadzewicz L."/>
            <person name="Ott S."/>
            <person name="Zhao X."/>
            <person name="Nagaraj S."/>
            <person name="Vavikolanu K."/>
            <person name="Aluvathingal J."/>
            <person name="Nadendla S."/>
            <person name="Sichtig H."/>
        </authorList>
    </citation>
    <scope>NUCLEOTIDE SEQUENCE</scope>
    <source>
        <strain evidence="1">FDAARGOS_387</strain>
    </source>
</reference>
<reference evidence="3" key="1">
    <citation type="submission" date="2017-09" db="EMBL/GenBank/DDBJ databases">
        <title>FDA dAtabase for Regulatory Grade micrObial Sequences (FDA-ARGOS): Supporting development and validation of Infectious Disease Dx tests.</title>
        <authorList>
            <person name="Minogue T."/>
            <person name="Wolcott M."/>
            <person name="Wasieloski L."/>
            <person name="Aguilar W."/>
            <person name="Moore D."/>
            <person name="Tallon L."/>
            <person name="Sadzewicz L."/>
            <person name="Ott S."/>
            <person name="Zhao X."/>
            <person name="Nagaraj S."/>
            <person name="Vavikolanu K."/>
            <person name="Aluvathingal J."/>
            <person name="Nadendla S."/>
            <person name="Sichtig H."/>
        </authorList>
    </citation>
    <scope>NUCLEOTIDE SEQUENCE [LARGE SCALE GENOMIC DNA]</scope>
    <source>
        <strain evidence="3">FDAARGOS_387</strain>
    </source>
</reference>
<dbReference type="AlphaFoldDB" id="A0A2C6CWJ3"/>
<sequence>MQKAILIISGIILAVGLGMWFSDDFNYFIKSNVRLVKQDPAQLCVDYEKQNFASPKSVKYYNSYRASNSEVIVTVLAKNPMGVEVQSTIKCYLDDGKFDKTTHFSKTINDKYK</sequence>
<dbReference type="EMBL" id="CAADJA010000002">
    <property type="protein sequence ID" value="VFS51197.1"/>
    <property type="molecule type" value="Genomic_DNA"/>
</dbReference>
<dbReference type="Proteomes" id="UP000373449">
    <property type="component" value="Unassembled WGS sequence"/>
</dbReference>
<evidence type="ECO:0000313" key="3">
    <source>
        <dbReference type="Proteomes" id="UP000224974"/>
    </source>
</evidence>
<accession>A0A2C6CWJ3</accession>
<dbReference type="EMBL" id="PDDX01000001">
    <property type="protein sequence ID" value="PHI31029.1"/>
    <property type="molecule type" value="Genomic_DNA"/>
</dbReference>
<gene>
    <name evidence="1" type="ORF">CRN84_17660</name>
    <name evidence="2" type="ORF">NCTC12282_04895</name>
</gene>
<evidence type="ECO:0000313" key="4">
    <source>
        <dbReference type="Proteomes" id="UP000373449"/>
    </source>
</evidence>
<evidence type="ECO:0000313" key="1">
    <source>
        <dbReference type="EMBL" id="PHI31029.1"/>
    </source>
</evidence>
<reference evidence="2 4" key="3">
    <citation type="submission" date="2019-03" db="EMBL/GenBank/DDBJ databases">
        <authorList>
            <consortium name="Pathogen Informatics"/>
        </authorList>
    </citation>
    <scope>NUCLEOTIDE SEQUENCE [LARGE SCALE GENOMIC DNA]</scope>
    <source>
        <strain evidence="2 4">NCTC12282</strain>
    </source>
</reference>
<dbReference type="STRING" id="1111728.GCA_000427805_03968"/>
<dbReference type="Proteomes" id="UP000224974">
    <property type="component" value="Unassembled WGS sequence"/>
</dbReference>
<organism evidence="1 3">
    <name type="scientific">Budvicia aquatica</name>
    <dbReference type="NCBI Taxonomy" id="82979"/>
    <lineage>
        <taxon>Bacteria</taxon>
        <taxon>Pseudomonadati</taxon>
        <taxon>Pseudomonadota</taxon>
        <taxon>Gammaproteobacteria</taxon>
        <taxon>Enterobacterales</taxon>
        <taxon>Budviciaceae</taxon>
        <taxon>Budvicia</taxon>
    </lineage>
</organism>
<dbReference type="OrthoDB" id="9938991at2"/>
<name>A0A2C6CWJ3_9GAMM</name>
<dbReference type="RefSeq" id="WP_029095838.1">
    <property type="nucleotide sequence ID" value="NZ_CAADJA010000002.1"/>
</dbReference>
<protein>
    <submittedName>
        <fullName evidence="1">Uncharacterized protein</fullName>
    </submittedName>
</protein>